<dbReference type="Gene3D" id="1.10.10.10">
    <property type="entry name" value="Winged helix-like DNA-binding domain superfamily/Winged helix DNA-binding domain"/>
    <property type="match status" value="1"/>
</dbReference>
<feature type="domain" description="HTH asnC-type" evidence="1">
    <location>
        <begin position="3"/>
        <end position="33"/>
    </location>
</feature>
<evidence type="ECO:0000313" key="3">
    <source>
        <dbReference type="Proteomes" id="UP000325212"/>
    </source>
</evidence>
<dbReference type="GO" id="GO:0043565">
    <property type="term" value="F:sequence-specific DNA binding"/>
    <property type="evidence" value="ECO:0007669"/>
    <property type="project" value="InterPro"/>
</dbReference>
<evidence type="ECO:0000313" key="2">
    <source>
        <dbReference type="EMBL" id="GEA32928.1"/>
    </source>
</evidence>
<dbReference type="Pfam" id="PF13404">
    <property type="entry name" value="HTH_AsnC-type"/>
    <property type="match status" value="1"/>
</dbReference>
<dbReference type="EMBL" id="BJLA01000016">
    <property type="protein sequence ID" value="GEA32928.1"/>
    <property type="molecule type" value="Genomic_DNA"/>
</dbReference>
<evidence type="ECO:0000259" key="1">
    <source>
        <dbReference type="Pfam" id="PF13404"/>
    </source>
</evidence>
<dbReference type="Proteomes" id="UP000325212">
    <property type="component" value="Unassembled WGS sequence"/>
</dbReference>
<sequence length="50" mass="5880">MFDEIDLKILDILLINSKIPLKEIGEHVHLTPQNYTTSGFRYNNTVYCMH</sequence>
<dbReference type="AlphaFoldDB" id="A0AAV3W3X5"/>
<reference evidence="2 3" key="1">
    <citation type="submission" date="2019-06" db="EMBL/GenBank/DDBJ databases">
        <title>Draft genome sequence of Clostridium diolis DSM 15410.</title>
        <authorList>
            <person name="Kobayashi H."/>
            <person name="Tanizawa Y."/>
            <person name="Tohno M."/>
        </authorList>
    </citation>
    <scope>NUCLEOTIDE SEQUENCE [LARGE SCALE GENOMIC DNA]</scope>
    <source>
        <strain evidence="2 3">DSM 15410</strain>
    </source>
</reference>
<comment type="caution">
    <text evidence="2">The sequence shown here is derived from an EMBL/GenBank/DDBJ whole genome shotgun (WGS) entry which is preliminary data.</text>
</comment>
<name>A0AAV3W3X5_9CLOT</name>
<dbReference type="RefSeq" id="WP_243141331.1">
    <property type="nucleotide sequence ID" value="NZ_BJLA01000016.1"/>
</dbReference>
<gene>
    <name evidence="2" type="ORF">CDIOL_38510</name>
</gene>
<organism evidence="2 3">
    <name type="scientific">Clostridium diolis</name>
    <dbReference type="NCBI Taxonomy" id="223919"/>
    <lineage>
        <taxon>Bacteria</taxon>
        <taxon>Bacillati</taxon>
        <taxon>Bacillota</taxon>
        <taxon>Clostridia</taxon>
        <taxon>Eubacteriales</taxon>
        <taxon>Clostridiaceae</taxon>
        <taxon>Clostridium</taxon>
    </lineage>
</organism>
<dbReference type="InterPro" id="IPR000485">
    <property type="entry name" value="AsnC-type_HTH_dom"/>
</dbReference>
<proteinExistence type="predicted"/>
<dbReference type="InterPro" id="IPR036390">
    <property type="entry name" value="WH_DNA-bd_sf"/>
</dbReference>
<protein>
    <recommendedName>
        <fullName evidence="1">HTH asnC-type domain-containing protein</fullName>
    </recommendedName>
</protein>
<dbReference type="InterPro" id="IPR036388">
    <property type="entry name" value="WH-like_DNA-bd_sf"/>
</dbReference>
<dbReference type="SUPFAM" id="SSF46785">
    <property type="entry name" value="Winged helix' DNA-binding domain"/>
    <property type="match status" value="1"/>
</dbReference>
<accession>A0AAV3W3X5</accession>
<keyword evidence="3" id="KW-1185">Reference proteome</keyword>